<geneLocation type="plasmid" evidence="11 13">
    <name>pRIVM_C010559_1</name>
</geneLocation>
<dbReference type="Gene3D" id="1.20.1250.20">
    <property type="entry name" value="MFS general substrate transporter like domains"/>
    <property type="match status" value="1"/>
</dbReference>
<dbReference type="GO" id="GO:0005886">
    <property type="term" value="C:plasma membrane"/>
    <property type="evidence" value="ECO:0007669"/>
    <property type="project" value="UniProtKB-SubCell"/>
</dbReference>
<dbReference type="EMBL" id="MH220286">
    <property type="protein sequence ID" value="AXK00519.1"/>
    <property type="molecule type" value="Genomic_DNA"/>
</dbReference>
<feature type="transmembrane region" description="Helical" evidence="6">
    <location>
        <begin position="43"/>
        <end position="63"/>
    </location>
</feature>
<evidence type="ECO:0000313" key="12">
    <source>
        <dbReference type="EMBL" id="UYF77051.1"/>
    </source>
</evidence>
<dbReference type="EMBL" id="CP089045">
    <property type="protein sequence ID" value="UYF77051.1"/>
    <property type="molecule type" value="Genomic_DNA"/>
</dbReference>
<dbReference type="Proteomes" id="UP001164081">
    <property type="component" value="Plasmid pRIVM_C010761_1"/>
</dbReference>
<evidence type="ECO:0000256" key="3">
    <source>
        <dbReference type="ARBA" id="ARBA00022692"/>
    </source>
</evidence>
<dbReference type="PANTHER" id="PTHR43124:SF10">
    <property type="entry name" value="PURINE EFFLUX PUMP PBUE"/>
    <property type="match status" value="1"/>
</dbReference>
<feature type="transmembrane region" description="Helical" evidence="6">
    <location>
        <begin position="135"/>
        <end position="156"/>
    </location>
</feature>
<dbReference type="Pfam" id="PF07690">
    <property type="entry name" value="MFS_1"/>
    <property type="match status" value="1"/>
</dbReference>
<geneLocation type="plasmid" evidence="9">
    <name>pRIVM0051_IMP-4</name>
</geneLocation>
<geneLocation type="plasmid" evidence="10">
    <name>pRIVM0061_IMP-4_171109_B01</name>
</geneLocation>
<sequence length="390" mass="39940">MHDTHLPRSIYVLTGCIGVIGSNSLVLGPIAPEVALSLGTSVPTVMLATAAFGLGAAISALLLARHIDRFGAHRVLKLTMALLPLALMGSALAPFVAILVAAQFLAGMATGVAVPAIYASAAATAPPGRESKTIGIVLTGWTLSMVAGVSLAAIVADAIHWRAVYGTIAVMAGLAWVALRTIPSRSKPSAASAPLPLAALGLVGIKPLLLACAGSMMAFYGVYGYLGDHLRHGLNQPISVNGLVALVYGLGFGGAALFDGLARRITLARQLTIALLCVASTYLMLAWLGHSLVAILMLLGLLGLTNHFGINLLIVRLTAIDSARRGTIMGLHSAVTNLAVFAGTAGFGPLYATHGFAVTAYAATALTLAAALASTRQRREHTSSPKMTSS</sequence>
<keyword evidence="4 6" id="KW-1133">Transmembrane helix</keyword>
<feature type="domain" description="Major facilitator superfamily (MFS) profile" evidence="7">
    <location>
        <begin position="9"/>
        <end position="378"/>
    </location>
</feature>
<dbReference type="RefSeq" id="WP_119690709.1">
    <property type="nucleotide sequence ID" value="NZ_CP089039.1"/>
</dbReference>
<geneLocation type="plasmid" evidence="8">
    <name>pRIVM0002_IMP-4_171109_B03</name>
</geneLocation>
<protein>
    <submittedName>
        <fullName evidence="8">MFS transporter</fullName>
    </submittedName>
</protein>
<feature type="transmembrane region" description="Helical" evidence="6">
    <location>
        <begin position="12"/>
        <end position="31"/>
    </location>
</feature>
<evidence type="ECO:0000313" key="8">
    <source>
        <dbReference type="EMBL" id="AXK00255.1"/>
    </source>
</evidence>
<evidence type="ECO:0000256" key="5">
    <source>
        <dbReference type="ARBA" id="ARBA00023136"/>
    </source>
</evidence>
<feature type="transmembrane region" description="Helical" evidence="6">
    <location>
        <begin position="162"/>
        <end position="179"/>
    </location>
</feature>
<keyword evidence="2" id="KW-1003">Cell membrane</keyword>
<feature type="transmembrane region" description="Helical" evidence="6">
    <location>
        <begin position="294"/>
        <end position="315"/>
    </location>
</feature>
<dbReference type="InterPro" id="IPR050189">
    <property type="entry name" value="MFS_Efflux_Transporters"/>
</dbReference>
<dbReference type="SUPFAM" id="SSF103473">
    <property type="entry name" value="MFS general substrate transporter"/>
    <property type="match status" value="1"/>
</dbReference>
<evidence type="ECO:0000256" key="4">
    <source>
        <dbReference type="ARBA" id="ARBA00022989"/>
    </source>
</evidence>
<feature type="transmembrane region" description="Helical" evidence="6">
    <location>
        <begin position="200"/>
        <end position="226"/>
    </location>
</feature>
<geneLocation type="plasmid" evidence="12 14">
    <name>pRIVM_C010761_1</name>
</geneLocation>
<evidence type="ECO:0000313" key="14">
    <source>
        <dbReference type="Proteomes" id="UP001164081"/>
    </source>
</evidence>
<evidence type="ECO:0000313" key="13">
    <source>
        <dbReference type="Proteomes" id="UP001164064"/>
    </source>
</evidence>
<dbReference type="InterPro" id="IPR020846">
    <property type="entry name" value="MFS_dom"/>
</dbReference>
<dbReference type="EMBL" id="MH220285">
    <property type="protein sequence ID" value="AXK00255.1"/>
    <property type="molecule type" value="Genomic_DNA"/>
</dbReference>
<dbReference type="InterPro" id="IPR011701">
    <property type="entry name" value="MFS"/>
</dbReference>
<evidence type="ECO:0000256" key="2">
    <source>
        <dbReference type="ARBA" id="ARBA00022475"/>
    </source>
</evidence>
<evidence type="ECO:0000313" key="9">
    <source>
        <dbReference type="EMBL" id="AXK00519.1"/>
    </source>
</evidence>
<dbReference type="EMBL" id="MH220287">
    <property type="protein sequence ID" value="AXK00775.1"/>
    <property type="molecule type" value="Genomic_DNA"/>
</dbReference>
<evidence type="ECO:0000313" key="11">
    <source>
        <dbReference type="EMBL" id="UYF73508.1"/>
    </source>
</evidence>
<dbReference type="InterPro" id="IPR036259">
    <property type="entry name" value="MFS_trans_sf"/>
</dbReference>
<feature type="transmembrane region" description="Helical" evidence="6">
    <location>
        <begin position="104"/>
        <end position="123"/>
    </location>
</feature>
<dbReference type="PANTHER" id="PTHR43124">
    <property type="entry name" value="PURINE EFFLUX PUMP PBUE"/>
    <property type="match status" value="1"/>
</dbReference>
<evidence type="ECO:0000256" key="1">
    <source>
        <dbReference type="ARBA" id="ARBA00004651"/>
    </source>
</evidence>
<dbReference type="AlphaFoldDB" id="A0A499RJL9"/>
<accession>A0A499RJL9</accession>
<organism evidence="8">
    <name type="scientific">Acinetobacter ursingii</name>
    <dbReference type="NCBI Taxonomy" id="108980"/>
    <lineage>
        <taxon>Bacteria</taxon>
        <taxon>Pseudomonadati</taxon>
        <taxon>Pseudomonadota</taxon>
        <taxon>Gammaproteobacteria</taxon>
        <taxon>Moraxellales</taxon>
        <taxon>Moraxellaceae</taxon>
        <taxon>Acinetobacter</taxon>
    </lineage>
</organism>
<comment type="subcellular location">
    <subcellularLocation>
        <location evidence="1">Cell membrane</location>
        <topology evidence="1">Multi-pass membrane protein</topology>
    </subcellularLocation>
</comment>
<dbReference type="Proteomes" id="UP001164064">
    <property type="component" value="Plasmid pRIVM_C010559_1"/>
</dbReference>
<dbReference type="PROSITE" id="PS50850">
    <property type="entry name" value="MFS"/>
    <property type="match status" value="1"/>
</dbReference>
<keyword evidence="5 6" id="KW-0472">Membrane</keyword>
<feature type="transmembrane region" description="Helical" evidence="6">
    <location>
        <begin position="354"/>
        <end position="373"/>
    </location>
</feature>
<reference evidence="8" key="1">
    <citation type="submission" date="2018-04" db="EMBL/GenBank/DDBJ databases">
        <title>Submission of carbapenemase encoding plasmids from multiple species.</title>
        <authorList>
            <person name="Witteveen S."/>
            <person name="Landman F."/>
        </authorList>
    </citation>
    <scope>NUCLEOTIDE SEQUENCE</scope>
    <source>
        <strain evidence="8">RIVM0002</strain>
        <strain evidence="9">RIVM0051</strain>
        <strain evidence="10">RIVM0061</strain>
        <plasmid evidence="8">pRIVM0002_IMP-4_171109_B03</plasmid>
        <plasmid evidence="9">pRIVM0051_IMP-4</plasmid>
        <plasmid evidence="10">pRIVM0061_IMP-4_171109_B01</plasmid>
    </source>
</reference>
<evidence type="ECO:0000313" key="10">
    <source>
        <dbReference type="EMBL" id="AXK00775.1"/>
    </source>
</evidence>
<gene>
    <name evidence="12" type="ORF">LSO58_17085</name>
    <name evidence="11" type="ORF">LSO60_17540</name>
</gene>
<feature type="transmembrane region" description="Helical" evidence="6">
    <location>
        <begin position="270"/>
        <end position="288"/>
    </location>
</feature>
<proteinExistence type="predicted"/>
<dbReference type="GO" id="GO:0022857">
    <property type="term" value="F:transmembrane transporter activity"/>
    <property type="evidence" value="ECO:0007669"/>
    <property type="project" value="InterPro"/>
</dbReference>
<feature type="transmembrane region" description="Helical" evidence="6">
    <location>
        <begin position="75"/>
        <end position="98"/>
    </location>
</feature>
<keyword evidence="3 6" id="KW-0812">Transmembrane</keyword>
<feature type="transmembrane region" description="Helical" evidence="6">
    <location>
        <begin position="238"/>
        <end position="258"/>
    </location>
</feature>
<feature type="transmembrane region" description="Helical" evidence="6">
    <location>
        <begin position="327"/>
        <end position="348"/>
    </location>
</feature>
<keyword evidence="8" id="KW-0614">Plasmid</keyword>
<name>A0A499RJL9_9GAMM</name>
<evidence type="ECO:0000256" key="6">
    <source>
        <dbReference type="SAM" id="Phobius"/>
    </source>
</evidence>
<evidence type="ECO:0000259" key="7">
    <source>
        <dbReference type="PROSITE" id="PS50850"/>
    </source>
</evidence>
<dbReference type="EMBL" id="CP089052">
    <property type="protein sequence ID" value="UYF73508.1"/>
    <property type="molecule type" value="Genomic_DNA"/>
</dbReference>
<reference evidence="11" key="2">
    <citation type="journal article" date="2022" name="J Glob Antimicrob Resist">
        <title>Comparative analysis of IMP-4- and OXA-58-containing plasmids of three carbapenemase-producing Acinetobacter ursingii strains in the Netherlands.</title>
        <authorList>
            <person name="Hendrickx A.P.A."/>
            <person name="Schade R.P."/>
            <person name="Landman F."/>
            <person name="Bosch T."/>
            <person name="Schouls L.M."/>
            <person name="van Dijk K."/>
        </authorList>
    </citation>
    <scope>NUCLEOTIDE SEQUENCE</scope>
    <source>
        <strain evidence="11">RIVM_C010559</strain>
        <strain evidence="12">RIVM_C010761</strain>
        <plasmid evidence="11 13">pRIVM_C010559_1</plasmid>
        <plasmid evidence="12 14">pRIVM_C010761_1</plasmid>
    </source>
</reference>